<dbReference type="Gene3D" id="3.40.50.150">
    <property type="entry name" value="Vaccinia Virus protein VP39"/>
    <property type="match status" value="2"/>
</dbReference>
<comment type="caution">
    <text evidence="10">The sequence shown here is derived from an EMBL/GenBank/DDBJ whole genome shotgun (WGS) entry which is preliminary data.</text>
</comment>
<dbReference type="EC" id="2.1.1.173" evidence="6"/>
<organism evidence="10 11">
    <name type="scientific">Candidatus Anaerobiospirillum merdipullorum</name>
    <dbReference type="NCBI Taxonomy" id="2838450"/>
    <lineage>
        <taxon>Bacteria</taxon>
        <taxon>Pseudomonadati</taxon>
        <taxon>Pseudomonadota</taxon>
        <taxon>Gammaproteobacteria</taxon>
        <taxon>Aeromonadales</taxon>
        <taxon>Succinivibrionaceae</taxon>
        <taxon>Anaerobiospirillum</taxon>
    </lineage>
</organism>
<dbReference type="SMART" id="SM00981">
    <property type="entry name" value="THUMP"/>
    <property type="match status" value="1"/>
</dbReference>
<dbReference type="GO" id="GO:0052915">
    <property type="term" value="F:23S rRNA (guanine(2445)-N(2))-methyltransferase activity"/>
    <property type="evidence" value="ECO:0007669"/>
    <property type="project" value="UniProtKB-UniRule"/>
</dbReference>
<feature type="region of interest" description="Disordered" evidence="8">
    <location>
        <begin position="741"/>
        <end position="885"/>
    </location>
</feature>
<sequence length="885" mass="97608">MPKFFATCPKGLESLLVTELTALGAQQVKETVAGASFGGNMELAMRVCLWSRFATRVLWELSQFACQDDMDLYMGAYGVRWDDYFDPDKTIAVEFSGSSSALNNTQYGAQKVKDAVCDYFVNRQAPRPNVDRHDPQVLIYARLHHGQLSLGLDLSGKPLFMREFERETGKAPLKENLAAAMLVRSGYRGGNFFDPMCGSGTLLWEAALILTDTAPGLHRRHYGFFNFKNFAQDSWQALIAEAQSRAAKGLQQAVDAGFKLCGCDADARMIELARENAKRAGFDEITALQCCPLEELTLDTIPQAQAPLTIVTNPPYGERMGNFNELIVLYTALGAKLKALFGGARLGVISSSEDLLSCLRLKGERSYTLYNGALACQLRVFSLAPNENGSHDDAMPAIAPDFANRLLKNQAKLKKWVAAQGLNAYRLYDADIPEYNAAVDIYGDYVVLQEYQAPASVATGLARRRLMDMIAATVLTLKIPGKHLIVKSRQRQQGNAQYEKNDDSAHTQVVVKEGDLLFKARLDDYLDSGIFFDSRPIRALIRKEAAGKDFLNLFAYTATASVAAAVGGANSTLSVDMSRTYLEWGLENFTLNGIKPSIKHEFLQADCLAYLSTDSERRFDLIYIDPPTFSNSKRMSRSFEVQRDHVALLANLTRHLKDNGTVIFCCNKRGFKLNAPALAPYGFSACENITAATIPQDYARDQQIHACFKLSFDASTKVSEPEPMVELKAVPRWSKLLQGQGARPKAVGSYGTASKPTQTSWGNANAAAGRSRSWGEPEGATAPGQTLAPHVGNGRGRPLAERGRPLAHYPQVPRKRGRHSENAEASAPHQAKVWGNSDESFRPKWRQAKDETGRKPRFGRLPKDVKPATPKARVWGPDGIKEDVE</sequence>
<dbReference type="InterPro" id="IPR000241">
    <property type="entry name" value="RlmKL-like_Mtase"/>
</dbReference>
<dbReference type="Pfam" id="PF01170">
    <property type="entry name" value="UPF0020"/>
    <property type="match status" value="1"/>
</dbReference>
<dbReference type="EMBL" id="JAHLFG010000073">
    <property type="protein sequence ID" value="MBU3827184.1"/>
    <property type="molecule type" value="Genomic_DNA"/>
</dbReference>
<gene>
    <name evidence="10" type="primary">rlmKL</name>
    <name evidence="6" type="synonym">rlmL</name>
    <name evidence="10" type="ORF">IAA31_06820</name>
</gene>
<feature type="domain" description="THUMP" evidence="9">
    <location>
        <begin position="43"/>
        <end position="154"/>
    </location>
</feature>
<dbReference type="PIRSF" id="PIRSF037618">
    <property type="entry name" value="RNA_Mtase_bacteria_prd"/>
    <property type="match status" value="1"/>
</dbReference>
<dbReference type="InterPro" id="IPR002052">
    <property type="entry name" value="DNA_methylase_N6_adenine_CS"/>
</dbReference>
<dbReference type="AlphaFoldDB" id="A0A9E2KNH5"/>
<dbReference type="Pfam" id="PF22020">
    <property type="entry name" value="RlmL_1st"/>
    <property type="match status" value="1"/>
</dbReference>
<evidence type="ECO:0000256" key="4">
    <source>
        <dbReference type="ARBA" id="ARBA00022679"/>
    </source>
</evidence>
<dbReference type="GO" id="GO:0005737">
    <property type="term" value="C:cytoplasm"/>
    <property type="evidence" value="ECO:0007669"/>
    <property type="project" value="UniProtKB-SubCell"/>
</dbReference>
<dbReference type="Gene3D" id="3.30.750.80">
    <property type="entry name" value="RNA methyltransferase domain (HRMD) like"/>
    <property type="match status" value="1"/>
</dbReference>
<keyword evidence="7" id="KW-0694">RNA-binding</keyword>
<keyword evidence="2 6" id="KW-0698">rRNA processing</keyword>
<feature type="compositionally biased region" description="Basic and acidic residues" evidence="8">
    <location>
        <begin position="839"/>
        <end position="854"/>
    </location>
</feature>
<evidence type="ECO:0000313" key="11">
    <source>
        <dbReference type="Proteomes" id="UP000824150"/>
    </source>
</evidence>
<dbReference type="PROSITE" id="PS51165">
    <property type="entry name" value="THUMP"/>
    <property type="match status" value="1"/>
</dbReference>
<dbReference type="SUPFAM" id="SSF53335">
    <property type="entry name" value="S-adenosyl-L-methionine-dependent methyltransferases"/>
    <property type="match status" value="2"/>
</dbReference>
<evidence type="ECO:0000256" key="6">
    <source>
        <dbReference type="HAMAP-Rule" id="MF_01858"/>
    </source>
</evidence>
<dbReference type="NCBIfam" id="NF008748">
    <property type="entry name" value="PRK11783.1"/>
    <property type="match status" value="1"/>
</dbReference>
<comment type="catalytic activity">
    <reaction evidence="6">
        <text>guanosine(2445) in 23S rRNA + S-adenosyl-L-methionine = N(2)-methylguanosine(2445) in 23S rRNA + S-adenosyl-L-homocysteine + H(+)</text>
        <dbReference type="Rhea" id="RHEA:42740"/>
        <dbReference type="Rhea" id="RHEA-COMP:10215"/>
        <dbReference type="Rhea" id="RHEA-COMP:10216"/>
        <dbReference type="ChEBI" id="CHEBI:15378"/>
        <dbReference type="ChEBI" id="CHEBI:57856"/>
        <dbReference type="ChEBI" id="CHEBI:59789"/>
        <dbReference type="ChEBI" id="CHEBI:74269"/>
        <dbReference type="ChEBI" id="CHEBI:74481"/>
        <dbReference type="EC" id="2.1.1.173"/>
    </reaction>
</comment>
<dbReference type="PANTHER" id="PTHR47313">
    <property type="entry name" value="RIBOSOMAL RNA LARGE SUBUNIT METHYLTRANSFERASE K/L"/>
    <property type="match status" value="1"/>
</dbReference>
<dbReference type="HAMAP" id="MF_01858">
    <property type="entry name" value="23SrRNA_methyltr_KL"/>
    <property type="match status" value="1"/>
</dbReference>
<dbReference type="CDD" id="cd11715">
    <property type="entry name" value="THUMP_AdoMetMT"/>
    <property type="match status" value="1"/>
</dbReference>
<dbReference type="EC" id="2.1.1.264" evidence="6"/>
<dbReference type="Gene3D" id="3.30.2130.30">
    <property type="match status" value="1"/>
</dbReference>
<comment type="subcellular location">
    <subcellularLocation>
        <location evidence="6">Cytoplasm</location>
    </subcellularLocation>
</comment>
<dbReference type="InterPro" id="IPR004114">
    <property type="entry name" value="THUMP_dom"/>
</dbReference>
<comment type="similarity">
    <text evidence="6">Belongs to the methyltransferase superfamily. RlmKL family.</text>
</comment>
<dbReference type="CDD" id="cd02440">
    <property type="entry name" value="AdoMet_MTases"/>
    <property type="match status" value="1"/>
</dbReference>
<keyword evidence="5 6" id="KW-0949">S-adenosyl-L-methionine</keyword>
<reference evidence="10" key="1">
    <citation type="journal article" date="2021" name="PeerJ">
        <title>Extensive microbial diversity within the chicken gut microbiome revealed by metagenomics and culture.</title>
        <authorList>
            <person name="Gilroy R."/>
            <person name="Ravi A."/>
            <person name="Getino M."/>
            <person name="Pursley I."/>
            <person name="Horton D.L."/>
            <person name="Alikhan N.F."/>
            <person name="Baker D."/>
            <person name="Gharbi K."/>
            <person name="Hall N."/>
            <person name="Watson M."/>
            <person name="Adriaenssens E.M."/>
            <person name="Foster-Nyarko E."/>
            <person name="Jarju S."/>
            <person name="Secka A."/>
            <person name="Antonio M."/>
            <person name="Oren A."/>
            <person name="Chaudhuri R.R."/>
            <person name="La Ragione R."/>
            <person name="Hildebrand F."/>
            <person name="Pallen M.J."/>
        </authorList>
    </citation>
    <scope>NUCLEOTIDE SEQUENCE</scope>
    <source>
        <strain evidence="10">687</strain>
    </source>
</reference>
<protein>
    <recommendedName>
        <fullName evidence="6">Ribosomal RNA large subunit methyltransferase K/L</fullName>
    </recommendedName>
    <domain>
        <recommendedName>
            <fullName evidence="6">23S rRNA m2G2445 methyltransferase</fullName>
            <ecNumber evidence="6">2.1.1.173</ecNumber>
        </recommendedName>
        <alternativeName>
            <fullName evidence="6">rRNA (guanine-N(2)-)-methyltransferase RlmL</fullName>
        </alternativeName>
    </domain>
    <domain>
        <recommendedName>
            <fullName evidence="6">23S rRNA m7G2069 methyltransferase</fullName>
            <ecNumber evidence="6">2.1.1.264</ecNumber>
        </recommendedName>
        <alternativeName>
            <fullName evidence="6">rRNA (guanine-N(7)-)-methyltransferase RlmK</fullName>
        </alternativeName>
    </domain>
</protein>
<dbReference type="InterPro" id="IPR017244">
    <property type="entry name" value="23SrRNA_methyltr_KL"/>
</dbReference>
<comment type="function">
    <text evidence="6">Specifically methylates the guanine in position 2445 (m2G2445) and the guanine in position 2069 (m7G2069) of 23S rRNA.</text>
</comment>
<dbReference type="Proteomes" id="UP000824150">
    <property type="component" value="Unassembled WGS sequence"/>
</dbReference>
<keyword evidence="4 6" id="KW-0808">Transferase</keyword>
<feature type="compositionally biased region" description="Polar residues" evidence="8">
    <location>
        <begin position="751"/>
        <end position="763"/>
    </location>
</feature>
<evidence type="ECO:0000256" key="8">
    <source>
        <dbReference type="SAM" id="MobiDB-lite"/>
    </source>
</evidence>
<comment type="catalytic activity">
    <reaction evidence="6">
        <text>guanosine(2069) in 23S rRNA + S-adenosyl-L-methionine = N(2)-methylguanosine(2069) in 23S rRNA + S-adenosyl-L-homocysteine + H(+)</text>
        <dbReference type="Rhea" id="RHEA:43772"/>
        <dbReference type="Rhea" id="RHEA-COMP:10688"/>
        <dbReference type="Rhea" id="RHEA-COMP:10689"/>
        <dbReference type="ChEBI" id="CHEBI:15378"/>
        <dbReference type="ChEBI" id="CHEBI:57856"/>
        <dbReference type="ChEBI" id="CHEBI:59789"/>
        <dbReference type="ChEBI" id="CHEBI:74269"/>
        <dbReference type="ChEBI" id="CHEBI:74481"/>
        <dbReference type="EC" id="2.1.1.264"/>
    </reaction>
</comment>
<dbReference type="PANTHER" id="PTHR47313:SF1">
    <property type="entry name" value="RIBOSOMAL RNA LARGE SUBUNIT METHYLTRANSFERASE K_L"/>
    <property type="match status" value="1"/>
</dbReference>
<evidence type="ECO:0000313" key="10">
    <source>
        <dbReference type="EMBL" id="MBU3827184.1"/>
    </source>
</evidence>
<evidence type="ECO:0000256" key="2">
    <source>
        <dbReference type="ARBA" id="ARBA00022552"/>
    </source>
</evidence>
<dbReference type="GO" id="GO:0003723">
    <property type="term" value="F:RNA binding"/>
    <property type="evidence" value="ECO:0007669"/>
    <property type="project" value="UniProtKB-UniRule"/>
</dbReference>
<evidence type="ECO:0000256" key="5">
    <source>
        <dbReference type="ARBA" id="ARBA00022691"/>
    </source>
</evidence>
<keyword evidence="1 6" id="KW-0963">Cytoplasm</keyword>
<dbReference type="GO" id="GO:0070043">
    <property type="term" value="F:rRNA (guanine-N7-)-methyltransferase activity"/>
    <property type="evidence" value="ECO:0007669"/>
    <property type="project" value="UniProtKB-UniRule"/>
</dbReference>
<proteinExistence type="inferred from homology"/>
<keyword evidence="3 6" id="KW-0489">Methyltransferase</keyword>
<dbReference type="PROSITE" id="PS00092">
    <property type="entry name" value="N6_MTASE"/>
    <property type="match status" value="1"/>
</dbReference>
<evidence type="ECO:0000256" key="3">
    <source>
        <dbReference type="ARBA" id="ARBA00022603"/>
    </source>
</evidence>
<reference evidence="10" key="2">
    <citation type="submission" date="2021-04" db="EMBL/GenBank/DDBJ databases">
        <authorList>
            <person name="Gilroy R."/>
        </authorList>
    </citation>
    <scope>NUCLEOTIDE SEQUENCE</scope>
    <source>
        <strain evidence="10">687</strain>
    </source>
</reference>
<evidence type="ECO:0000256" key="7">
    <source>
        <dbReference type="PROSITE-ProRule" id="PRU00529"/>
    </source>
</evidence>
<dbReference type="InterPro" id="IPR019614">
    <property type="entry name" value="SAM-dep_methyl-trfase"/>
</dbReference>
<dbReference type="Pfam" id="PF02926">
    <property type="entry name" value="THUMP"/>
    <property type="match status" value="1"/>
</dbReference>
<dbReference type="InterPro" id="IPR029063">
    <property type="entry name" value="SAM-dependent_MTases_sf"/>
</dbReference>
<accession>A0A9E2KNH5</accession>
<evidence type="ECO:0000256" key="1">
    <source>
        <dbReference type="ARBA" id="ARBA00022490"/>
    </source>
</evidence>
<dbReference type="Pfam" id="PF10672">
    <property type="entry name" value="Methyltrans_SAM"/>
    <property type="match status" value="1"/>
</dbReference>
<dbReference type="InterPro" id="IPR054170">
    <property type="entry name" value="RlmL_1st"/>
</dbReference>
<evidence type="ECO:0000259" key="9">
    <source>
        <dbReference type="PROSITE" id="PS51165"/>
    </source>
</evidence>
<name>A0A9E2KNH5_9GAMM</name>